<dbReference type="EMBL" id="JARAKF010000001">
    <property type="protein sequence ID" value="MDU8999873.1"/>
    <property type="molecule type" value="Genomic_DNA"/>
</dbReference>
<evidence type="ECO:0000313" key="2">
    <source>
        <dbReference type="EMBL" id="MDU8999873.1"/>
    </source>
</evidence>
<gene>
    <name evidence="2" type="ORF">PU648_47555</name>
</gene>
<keyword evidence="1" id="KW-0732">Signal</keyword>
<keyword evidence="3" id="KW-1185">Reference proteome</keyword>
<name>A0ABU3V123_9ACTN</name>
<organism evidence="2 3">
    <name type="scientific">Streptomyces mirabilis</name>
    <dbReference type="NCBI Taxonomy" id="68239"/>
    <lineage>
        <taxon>Bacteria</taxon>
        <taxon>Bacillati</taxon>
        <taxon>Actinomycetota</taxon>
        <taxon>Actinomycetes</taxon>
        <taxon>Kitasatosporales</taxon>
        <taxon>Streptomycetaceae</taxon>
        <taxon>Streptomyces</taxon>
    </lineage>
</organism>
<evidence type="ECO:0000313" key="3">
    <source>
        <dbReference type="Proteomes" id="UP001257627"/>
    </source>
</evidence>
<dbReference type="Proteomes" id="UP001257627">
    <property type="component" value="Unassembled WGS sequence"/>
</dbReference>
<proteinExistence type="predicted"/>
<comment type="caution">
    <text evidence="2">The sequence shown here is derived from an EMBL/GenBank/DDBJ whole genome shotgun (WGS) entry which is preliminary data.</text>
</comment>
<feature type="chain" id="PRO_5045529177" evidence="1">
    <location>
        <begin position="21"/>
        <end position="452"/>
    </location>
</feature>
<protein>
    <submittedName>
        <fullName evidence="2">Uncharacterized protein</fullName>
    </submittedName>
</protein>
<evidence type="ECO:0000256" key="1">
    <source>
        <dbReference type="SAM" id="SignalP"/>
    </source>
</evidence>
<dbReference type="RefSeq" id="WP_266937757.1">
    <property type="nucleotide sequence ID" value="NZ_CP107955.1"/>
</dbReference>
<feature type="signal peptide" evidence="1">
    <location>
        <begin position="1"/>
        <end position="20"/>
    </location>
</feature>
<reference evidence="2 3" key="1">
    <citation type="submission" date="2023-02" db="EMBL/GenBank/DDBJ databases">
        <authorList>
            <person name="Maleckis M."/>
        </authorList>
    </citation>
    <scope>NUCLEOTIDE SEQUENCE [LARGE SCALE GENOMIC DNA]</scope>
    <source>
        <strain evidence="2 3">P8-A2</strain>
    </source>
</reference>
<accession>A0ABU3V123</accession>
<sequence length="452" mass="47369">MATATLLTAALALPAATAYADPAPADATPAPWCEGKESDGTTLFFVDTQFSSALLTYGNEALTATGKVLAQEPDGTLAPYSGPYTLSVTLGSAGLYAAVGTVAADGSFTVHKSVPESAGKQQLTLSAVVDRMGFCGPSTQVDPVTEPTRIVLDKATAADVPAWGTTSISGTLEYQEQDGTWHPAAGQPLTLQGAHSTQAGTTGSDGRFSFTQDVYNTPTHWTVDARDHTGGWDEYLTGTSAGFDITSIVQHATLHLASAKVDAHSRLSVSVSADSTDAAVPGNVLYLQQSADGKTGWTTVDRIPANPLPVARAVTLTVSNPHGYWRLFSPAATDFPAAYSNTVHTSVYATKVTGGKPNHPTVSRNSYVSFSGHVYEQGTIGPWKPVTHSYVTLLFRPAGQKTWLSRGRVKTDGSGAYRISGKATTGGTWAVVWYTPDSAHVDAQGPQTYVHA</sequence>